<evidence type="ECO:0000256" key="10">
    <source>
        <dbReference type="SAM" id="SignalP"/>
    </source>
</evidence>
<dbReference type="InterPro" id="IPR006665">
    <property type="entry name" value="OmpA-like"/>
</dbReference>
<dbReference type="InterPro" id="IPR006690">
    <property type="entry name" value="OMPA-like_CS"/>
</dbReference>
<dbReference type="KEGG" id="shd:SUTH_03156"/>
<dbReference type="PROSITE" id="PS51123">
    <property type="entry name" value="OMPA_2"/>
    <property type="match status" value="1"/>
</dbReference>
<evidence type="ECO:0000313" key="12">
    <source>
        <dbReference type="EMBL" id="BAO30929.1"/>
    </source>
</evidence>
<dbReference type="InterPro" id="IPR014169">
    <property type="entry name" value="Pal_lipo_C"/>
</dbReference>
<dbReference type="CDD" id="cd07185">
    <property type="entry name" value="OmpA_C-like"/>
    <property type="match status" value="1"/>
</dbReference>
<dbReference type="InterPro" id="IPR039001">
    <property type="entry name" value="Pal"/>
</dbReference>
<dbReference type="PRINTS" id="PR01021">
    <property type="entry name" value="OMPADOMAIN"/>
</dbReference>
<organism evidence="12 13">
    <name type="scientific">Sulfuritalea hydrogenivorans sk43H</name>
    <dbReference type="NCBI Taxonomy" id="1223802"/>
    <lineage>
        <taxon>Bacteria</taxon>
        <taxon>Pseudomonadati</taxon>
        <taxon>Pseudomonadota</taxon>
        <taxon>Betaproteobacteria</taxon>
        <taxon>Nitrosomonadales</taxon>
        <taxon>Sterolibacteriaceae</taxon>
        <taxon>Sulfuritalea</taxon>
    </lineage>
</organism>
<keyword evidence="4 8" id="KW-0564">Palmitate</keyword>
<evidence type="ECO:0000259" key="11">
    <source>
        <dbReference type="PROSITE" id="PS51123"/>
    </source>
</evidence>
<evidence type="ECO:0000256" key="7">
    <source>
        <dbReference type="ARBA" id="ARBA00023306"/>
    </source>
</evidence>
<feature type="domain" description="OmpA-like" evidence="11">
    <location>
        <begin position="53"/>
        <end position="170"/>
    </location>
</feature>
<dbReference type="Gene3D" id="3.30.1330.60">
    <property type="entry name" value="OmpA-like domain"/>
    <property type="match status" value="1"/>
</dbReference>
<feature type="chain" id="PRO_5004796324" description="Peptidoglycan-associated lipoprotein" evidence="10">
    <location>
        <begin position="25"/>
        <end position="170"/>
    </location>
</feature>
<feature type="compositionally biased region" description="Low complexity" evidence="9">
    <location>
        <begin position="21"/>
        <end position="30"/>
    </location>
</feature>
<dbReference type="SUPFAM" id="SSF103088">
    <property type="entry name" value="OmpA-like"/>
    <property type="match status" value="1"/>
</dbReference>
<evidence type="ECO:0000256" key="4">
    <source>
        <dbReference type="ARBA" id="ARBA00023139"/>
    </source>
</evidence>
<dbReference type="PANTHER" id="PTHR30329:SF21">
    <property type="entry name" value="LIPOPROTEIN YIAD-RELATED"/>
    <property type="match status" value="1"/>
</dbReference>
<dbReference type="InterPro" id="IPR006664">
    <property type="entry name" value="OMP_bac"/>
</dbReference>
<evidence type="ECO:0000256" key="1">
    <source>
        <dbReference type="ARBA" id="ARBA00022618"/>
    </source>
</evidence>
<name>W0SHP8_9PROT</name>
<keyword evidence="1 8" id="KW-0132">Cell division</keyword>
<keyword evidence="13" id="KW-1185">Reference proteome</keyword>
<protein>
    <recommendedName>
        <fullName evidence="8">Peptidoglycan-associated lipoprotein</fullName>
        <shortName evidence="8">PAL</shortName>
    </recommendedName>
</protein>
<dbReference type="NCBIfam" id="TIGR02802">
    <property type="entry name" value="Pal_lipo"/>
    <property type="match status" value="1"/>
</dbReference>
<dbReference type="InterPro" id="IPR036737">
    <property type="entry name" value="OmpA-like_sf"/>
</dbReference>
<evidence type="ECO:0000313" key="13">
    <source>
        <dbReference type="Proteomes" id="UP000031637"/>
    </source>
</evidence>
<feature type="region of interest" description="Disordered" evidence="9">
    <location>
        <begin position="21"/>
        <end position="43"/>
    </location>
</feature>
<dbReference type="Proteomes" id="UP000031637">
    <property type="component" value="Chromosome"/>
</dbReference>
<dbReference type="PANTHER" id="PTHR30329">
    <property type="entry name" value="STATOR ELEMENT OF FLAGELLAR MOTOR COMPLEX"/>
    <property type="match status" value="1"/>
</dbReference>
<keyword evidence="3 8" id="KW-0472">Membrane</keyword>
<dbReference type="GO" id="GO:0051301">
    <property type="term" value="P:cell division"/>
    <property type="evidence" value="ECO:0007669"/>
    <property type="project" value="UniProtKB-UniRule"/>
</dbReference>
<evidence type="ECO:0000256" key="2">
    <source>
        <dbReference type="ARBA" id="ARBA00022729"/>
    </source>
</evidence>
<comment type="subunit">
    <text evidence="8">The Tol-Pal system is composed of five core proteins: the inner membrane proteins TolA, TolQ and TolR, the periplasmic protein TolB and the outer membrane protein Pal. They form a network linking the inner and outer membranes and the peptidoglycan layer.</text>
</comment>
<dbReference type="Pfam" id="PF00691">
    <property type="entry name" value="OmpA"/>
    <property type="match status" value="1"/>
</dbReference>
<gene>
    <name evidence="8" type="primary">pal</name>
    <name evidence="12" type="ORF">SUTH_03156</name>
</gene>
<dbReference type="STRING" id="1223802.SUTH_03156"/>
<evidence type="ECO:0000256" key="6">
    <source>
        <dbReference type="ARBA" id="ARBA00023288"/>
    </source>
</evidence>
<dbReference type="InterPro" id="IPR050330">
    <property type="entry name" value="Bact_OuterMem_StrucFunc"/>
</dbReference>
<proteinExistence type="inferred from homology"/>
<comment type="function">
    <text evidence="8">Part of the Tol-Pal system, which plays a role in outer membrane invagination during cell division and is important for maintaining outer membrane integrity.</text>
</comment>
<dbReference type="HAMAP" id="MF_02204">
    <property type="entry name" value="Pal"/>
    <property type="match status" value="1"/>
</dbReference>
<feature type="signal peptide" evidence="10">
    <location>
        <begin position="1"/>
        <end position="24"/>
    </location>
</feature>
<accession>W0SHP8</accession>
<keyword evidence="6 8" id="KW-0449">Lipoprotein</keyword>
<keyword evidence="2 8" id="KW-0732">Signal</keyword>
<keyword evidence="7 8" id="KW-0131">Cell cycle</keyword>
<dbReference type="HOGENOM" id="CLU_016890_9_3_4"/>
<dbReference type="PROSITE" id="PS51257">
    <property type="entry name" value="PROKAR_LIPOPROTEIN"/>
    <property type="match status" value="1"/>
</dbReference>
<sequence length="170" mass="18786">MQKLPAFLFLPVLLAGCSSTPPVAATSPAPKQDQPAESRQVSAAAKPVIPALNDLADDRAKRSVYFSYDNFIVDEKYKQMLRAHASYLTHNPASHITLQGNADERGSSEYNLALGQKRAEAVRKSLTLHGVPDRQIEAVSFGKERPAATCHEEKCWQENRRTDIAYPSVH</sequence>
<evidence type="ECO:0000256" key="3">
    <source>
        <dbReference type="ARBA" id="ARBA00023136"/>
    </source>
</evidence>
<evidence type="ECO:0000256" key="9">
    <source>
        <dbReference type="SAM" id="MobiDB-lite"/>
    </source>
</evidence>
<evidence type="ECO:0000256" key="5">
    <source>
        <dbReference type="ARBA" id="ARBA00023237"/>
    </source>
</evidence>
<reference evidence="12 13" key="1">
    <citation type="journal article" date="2014" name="Syst. Appl. Microbiol.">
        <title>Complete genomes of freshwater sulfur oxidizers Sulfuricella denitrificans skB26 and Sulfuritalea hydrogenivorans sk43H: genetic insights into the sulfur oxidation pathway of betaproteobacteria.</title>
        <authorList>
            <person name="Watanabe T."/>
            <person name="Kojima H."/>
            <person name="Fukui M."/>
        </authorList>
    </citation>
    <scope>NUCLEOTIDE SEQUENCE [LARGE SCALE GENOMIC DNA]</scope>
    <source>
        <strain evidence="12">DSM22779</strain>
    </source>
</reference>
<dbReference type="EMBL" id="AP012547">
    <property type="protein sequence ID" value="BAO30929.1"/>
    <property type="molecule type" value="Genomic_DNA"/>
</dbReference>
<dbReference type="GO" id="GO:0009279">
    <property type="term" value="C:cell outer membrane"/>
    <property type="evidence" value="ECO:0007669"/>
    <property type="project" value="UniProtKB-SubCell"/>
</dbReference>
<dbReference type="PROSITE" id="PS01068">
    <property type="entry name" value="OMPA_1"/>
    <property type="match status" value="1"/>
</dbReference>
<evidence type="ECO:0000256" key="8">
    <source>
        <dbReference type="HAMAP-Rule" id="MF_02204"/>
    </source>
</evidence>
<keyword evidence="5 8" id="KW-0998">Cell outer membrane</keyword>
<dbReference type="AlphaFoldDB" id="W0SHP8"/>
<comment type="similarity">
    <text evidence="8">Belongs to the Pal lipoprotein family.</text>
</comment>
<comment type="subcellular location">
    <subcellularLocation>
        <location evidence="8">Cell outer membrane</location>
        <topology evidence="8">Lipid-anchor</topology>
    </subcellularLocation>
</comment>